<comment type="caution">
    <text evidence="3">The sequence shown here is derived from an EMBL/GenBank/DDBJ whole genome shotgun (WGS) entry which is preliminary data.</text>
</comment>
<proteinExistence type="predicted"/>
<feature type="compositionally biased region" description="Acidic residues" evidence="1">
    <location>
        <begin position="67"/>
        <end position="83"/>
    </location>
</feature>
<keyword evidence="2" id="KW-0732">Signal</keyword>
<protein>
    <submittedName>
        <fullName evidence="3">Uncharacterized protein</fullName>
    </submittedName>
</protein>
<evidence type="ECO:0000313" key="3">
    <source>
        <dbReference type="EMBL" id="TPG81441.1"/>
    </source>
</evidence>
<dbReference type="AlphaFoldDB" id="A0A502I3J6"/>
<organism evidence="3 4">
    <name type="scientific">Pseudomonas arsenicoxydans</name>
    <dbReference type="NCBI Taxonomy" id="702115"/>
    <lineage>
        <taxon>Bacteria</taxon>
        <taxon>Pseudomonadati</taxon>
        <taxon>Pseudomonadota</taxon>
        <taxon>Gammaproteobacteria</taxon>
        <taxon>Pseudomonadales</taxon>
        <taxon>Pseudomonadaceae</taxon>
        <taxon>Pseudomonas</taxon>
    </lineage>
</organism>
<evidence type="ECO:0000313" key="4">
    <source>
        <dbReference type="Proteomes" id="UP000317933"/>
    </source>
</evidence>
<gene>
    <name evidence="3" type="ORF">EAH78_00630</name>
</gene>
<dbReference type="RefSeq" id="WP_140664136.1">
    <property type="nucleotide sequence ID" value="NZ_RCZE01000001.1"/>
</dbReference>
<feature type="region of interest" description="Disordered" evidence="1">
    <location>
        <begin position="25"/>
        <end position="83"/>
    </location>
</feature>
<reference evidence="3 4" key="1">
    <citation type="journal article" date="2019" name="Environ. Microbiol.">
        <title>Species interactions and distinct microbial communities in high Arctic permafrost affected cryosols are associated with the CH4 and CO2 gas fluxes.</title>
        <authorList>
            <person name="Altshuler I."/>
            <person name="Hamel J."/>
            <person name="Turney S."/>
            <person name="Magnuson E."/>
            <person name="Levesque R."/>
            <person name="Greer C."/>
            <person name="Whyte L.G."/>
        </authorList>
    </citation>
    <scope>NUCLEOTIDE SEQUENCE [LARGE SCALE GENOMIC DNA]</scope>
    <source>
        <strain evidence="3 4">E3</strain>
    </source>
</reference>
<feature type="signal peptide" evidence="2">
    <location>
        <begin position="1"/>
        <end position="26"/>
    </location>
</feature>
<dbReference type="EMBL" id="RCZE01000001">
    <property type="protein sequence ID" value="TPG81441.1"/>
    <property type="molecule type" value="Genomic_DNA"/>
</dbReference>
<name>A0A502I3J6_9PSED</name>
<accession>A0A502I3J6</accession>
<feature type="chain" id="PRO_5021239672" evidence="2">
    <location>
        <begin position="27"/>
        <end position="83"/>
    </location>
</feature>
<dbReference type="Proteomes" id="UP000317933">
    <property type="component" value="Unassembled WGS sequence"/>
</dbReference>
<sequence>MKIFPRILLLIKVMVMLSLGTSAAWASSPGHSHGYSGVQGPGSSIHAIYADDSDPDGQDSGKSGTEGADEPTGSDDEEGDDQS</sequence>
<evidence type="ECO:0000256" key="2">
    <source>
        <dbReference type="SAM" id="SignalP"/>
    </source>
</evidence>
<evidence type="ECO:0000256" key="1">
    <source>
        <dbReference type="SAM" id="MobiDB-lite"/>
    </source>
</evidence>